<organism evidence="2 3">
    <name type="scientific">Stephania cephalantha</name>
    <dbReference type="NCBI Taxonomy" id="152367"/>
    <lineage>
        <taxon>Eukaryota</taxon>
        <taxon>Viridiplantae</taxon>
        <taxon>Streptophyta</taxon>
        <taxon>Embryophyta</taxon>
        <taxon>Tracheophyta</taxon>
        <taxon>Spermatophyta</taxon>
        <taxon>Magnoliopsida</taxon>
        <taxon>Ranunculales</taxon>
        <taxon>Menispermaceae</taxon>
        <taxon>Menispermoideae</taxon>
        <taxon>Cissampelideae</taxon>
        <taxon>Stephania</taxon>
    </lineage>
</organism>
<dbReference type="AlphaFoldDB" id="A0AAP0F8W3"/>
<feature type="region of interest" description="Disordered" evidence="1">
    <location>
        <begin position="30"/>
        <end position="63"/>
    </location>
</feature>
<accession>A0AAP0F8W3</accession>
<protein>
    <submittedName>
        <fullName evidence="2">Uncharacterized protein</fullName>
    </submittedName>
</protein>
<reference evidence="2 3" key="1">
    <citation type="submission" date="2024-01" db="EMBL/GenBank/DDBJ databases">
        <title>Genome assemblies of Stephania.</title>
        <authorList>
            <person name="Yang L."/>
        </authorList>
    </citation>
    <scope>NUCLEOTIDE SEQUENCE [LARGE SCALE GENOMIC DNA]</scope>
    <source>
        <strain evidence="2">JXDWG</strain>
        <tissue evidence="2">Leaf</tissue>
    </source>
</reference>
<name>A0AAP0F8W3_9MAGN</name>
<evidence type="ECO:0000313" key="2">
    <source>
        <dbReference type="EMBL" id="KAK9104793.1"/>
    </source>
</evidence>
<gene>
    <name evidence="2" type="ORF">Scep_021637</name>
</gene>
<evidence type="ECO:0000256" key="1">
    <source>
        <dbReference type="SAM" id="MobiDB-lite"/>
    </source>
</evidence>
<comment type="caution">
    <text evidence="2">The sequence shown here is derived from an EMBL/GenBank/DDBJ whole genome shotgun (WGS) entry which is preliminary data.</text>
</comment>
<keyword evidence="3" id="KW-1185">Reference proteome</keyword>
<dbReference type="EMBL" id="JBBNAG010000009">
    <property type="protein sequence ID" value="KAK9104793.1"/>
    <property type="molecule type" value="Genomic_DNA"/>
</dbReference>
<sequence>MSSALDGYPDTLSTIMKHDLTSMLPIVVPKHSHHSPTAYGTGDEIQSTSPQPRGYHLQKKKPD</sequence>
<proteinExistence type="predicted"/>
<dbReference type="Proteomes" id="UP001419268">
    <property type="component" value="Unassembled WGS sequence"/>
</dbReference>
<evidence type="ECO:0000313" key="3">
    <source>
        <dbReference type="Proteomes" id="UP001419268"/>
    </source>
</evidence>